<sequence>MTEKPDYENQPVHGDHENQTRHADADSGAMKGSQEAEGSKQRIRTPGSLQASRYLEEEPEVPAEAGAEAEVTVGPVEASPHWKSFYLAVSKAVAAMRQDP</sequence>
<evidence type="ECO:0000256" key="1">
    <source>
        <dbReference type="SAM" id="MobiDB-lite"/>
    </source>
</evidence>
<dbReference type="AlphaFoldDB" id="A0A916YKP7"/>
<proteinExistence type="predicted"/>
<dbReference type="Proteomes" id="UP000612456">
    <property type="component" value="Unassembled WGS sequence"/>
</dbReference>
<keyword evidence="3" id="KW-1185">Reference proteome</keyword>
<name>A0A916YKP7_9BACL</name>
<dbReference type="RefSeq" id="WP_188988784.1">
    <property type="nucleotide sequence ID" value="NZ_BMHP01000001.1"/>
</dbReference>
<organism evidence="2 3">
    <name type="scientific">Paenibacillus nasutitermitis</name>
    <dbReference type="NCBI Taxonomy" id="1652958"/>
    <lineage>
        <taxon>Bacteria</taxon>
        <taxon>Bacillati</taxon>
        <taxon>Bacillota</taxon>
        <taxon>Bacilli</taxon>
        <taxon>Bacillales</taxon>
        <taxon>Paenibacillaceae</taxon>
        <taxon>Paenibacillus</taxon>
    </lineage>
</organism>
<reference evidence="2" key="1">
    <citation type="journal article" date="2014" name="Int. J. Syst. Evol. Microbiol.">
        <title>Complete genome sequence of Corynebacterium casei LMG S-19264T (=DSM 44701T), isolated from a smear-ripened cheese.</title>
        <authorList>
            <consortium name="US DOE Joint Genome Institute (JGI-PGF)"/>
            <person name="Walter F."/>
            <person name="Albersmeier A."/>
            <person name="Kalinowski J."/>
            <person name="Ruckert C."/>
        </authorList>
    </citation>
    <scope>NUCLEOTIDE SEQUENCE</scope>
    <source>
        <strain evidence="2">CGMCC 1.15178</strain>
    </source>
</reference>
<feature type="region of interest" description="Disordered" evidence="1">
    <location>
        <begin position="1"/>
        <end position="68"/>
    </location>
</feature>
<reference evidence="2" key="2">
    <citation type="submission" date="2020-09" db="EMBL/GenBank/DDBJ databases">
        <authorList>
            <person name="Sun Q."/>
            <person name="Zhou Y."/>
        </authorList>
    </citation>
    <scope>NUCLEOTIDE SEQUENCE</scope>
    <source>
        <strain evidence="2">CGMCC 1.15178</strain>
    </source>
</reference>
<gene>
    <name evidence="2" type="ORF">GCM10010911_04940</name>
</gene>
<evidence type="ECO:0000313" key="2">
    <source>
        <dbReference type="EMBL" id="GGD50387.1"/>
    </source>
</evidence>
<feature type="compositionally biased region" description="Basic and acidic residues" evidence="1">
    <location>
        <begin position="1"/>
        <end position="25"/>
    </location>
</feature>
<comment type="caution">
    <text evidence="2">The sequence shown here is derived from an EMBL/GenBank/DDBJ whole genome shotgun (WGS) entry which is preliminary data.</text>
</comment>
<protein>
    <submittedName>
        <fullName evidence="2">Uncharacterized protein</fullName>
    </submittedName>
</protein>
<evidence type="ECO:0000313" key="3">
    <source>
        <dbReference type="Proteomes" id="UP000612456"/>
    </source>
</evidence>
<accession>A0A916YKP7</accession>
<dbReference type="EMBL" id="BMHP01000001">
    <property type="protein sequence ID" value="GGD50387.1"/>
    <property type="molecule type" value="Genomic_DNA"/>
</dbReference>